<organism evidence="3 4">
    <name type="scientific">Crepidotus variabilis</name>
    <dbReference type="NCBI Taxonomy" id="179855"/>
    <lineage>
        <taxon>Eukaryota</taxon>
        <taxon>Fungi</taxon>
        <taxon>Dikarya</taxon>
        <taxon>Basidiomycota</taxon>
        <taxon>Agaricomycotina</taxon>
        <taxon>Agaricomycetes</taxon>
        <taxon>Agaricomycetidae</taxon>
        <taxon>Agaricales</taxon>
        <taxon>Agaricineae</taxon>
        <taxon>Crepidotaceae</taxon>
        <taxon>Crepidotus</taxon>
    </lineage>
</organism>
<name>A0A9P6JLM9_9AGAR</name>
<dbReference type="Pfam" id="PF10021">
    <property type="entry name" value="PARG_cat_microb"/>
    <property type="match status" value="1"/>
</dbReference>
<dbReference type="PIRSF" id="PIRSF014899">
    <property type="entry name" value="UCP014899"/>
    <property type="match status" value="1"/>
</dbReference>
<dbReference type="PANTHER" id="PTHR35596">
    <property type="entry name" value="DUF2263 DOMAIN-CONTAINING PROTEIN"/>
    <property type="match status" value="1"/>
</dbReference>
<dbReference type="AlphaFoldDB" id="A0A9P6JLM9"/>
<accession>A0A9P6JLM9</accession>
<dbReference type="InterPro" id="IPR043472">
    <property type="entry name" value="Macro_dom-like"/>
</dbReference>
<evidence type="ECO:0000313" key="3">
    <source>
        <dbReference type="EMBL" id="KAF9525018.1"/>
    </source>
</evidence>
<dbReference type="PANTHER" id="PTHR35596:SF1">
    <property type="entry name" value="MICROBIAL-TYPE PARG CATALYTIC DOMAIN-CONTAINING PROTEIN"/>
    <property type="match status" value="1"/>
</dbReference>
<dbReference type="InterPro" id="IPR012664">
    <property type="entry name" value="CHP02452"/>
</dbReference>
<dbReference type="EMBL" id="MU157890">
    <property type="protein sequence ID" value="KAF9525018.1"/>
    <property type="molecule type" value="Genomic_DNA"/>
</dbReference>
<protein>
    <recommendedName>
        <fullName evidence="2">Microbial-type PARG catalytic domain-containing protein</fullName>
    </recommendedName>
</protein>
<evidence type="ECO:0000313" key="4">
    <source>
        <dbReference type="Proteomes" id="UP000807306"/>
    </source>
</evidence>
<dbReference type="SUPFAM" id="SSF52949">
    <property type="entry name" value="Macro domain-like"/>
    <property type="match status" value="1"/>
</dbReference>
<dbReference type="NCBIfam" id="TIGR02452">
    <property type="entry name" value="TIGR02452 family protein"/>
    <property type="match status" value="1"/>
</dbReference>
<keyword evidence="4" id="KW-1185">Reference proteome</keyword>
<evidence type="ECO:0000256" key="1">
    <source>
        <dbReference type="SAM" id="MobiDB-lite"/>
    </source>
</evidence>
<evidence type="ECO:0000259" key="2">
    <source>
        <dbReference type="Pfam" id="PF10021"/>
    </source>
</evidence>
<dbReference type="Gene3D" id="3.40.220.10">
    <property type="entry name" value="Leucine Aminopeptidase, subunit E, domain 1"/>
    <property type="match status" value="1"/>
</dbReference>
<reference evidence="3" key="1">
    <citation type="submission" date="2020-11" db="EMBL/GenBank/DDBJ databases">
        <authorList>
            <consortium name="DOE Joint Genome Institute"/>
            <person name="Ahrendt S."/>
            <person name="Riley R."/>
            <person name="Andreopoulos W."/>
            <person name="Labutti K."/>
            <person name="Pangilinan J."/>
            <person name="Ruiz-Duenas F.J."/>
            <person name="Barrasa J.M."/>
            <person name="Sanchez-Garcia M."/>
            <person name="Camarero S."/>
            <person name="Miyauchi S."/>
            <person name="Serrano A."/>
            <person name="Linde D."/>
            <person name="Babiker R."/>
            <person name="Drula E."/>
            <person name="Ayuso-Fernandez I."/>
            <person name="Pacheco R."/>
            <person name="Padilla G."/>
            <person name="Ferreira P."/>
            <person name="Barriuso J."/>
            <person name="Kellner H."/>
            <person name="Castanera R."/>
            <person name="Alfaro M."/>
            <person name="Ramirez L."/>
            <person name="Pisabarro A.G."/>
            <person name="Kuo A."/>
            <person name="Tritt A."/>
            <person name="Lipzen A."/>
            <person name="He G."/>
            <person name="Yan M."/>
            <person name="Ng V."/>
            <person name="Cullen D."/>
            <person name="Martin F."/>
            <person name="Rosso M.-N."/>
            <person name="Henrissat B."/>
            <person name="Hibbett D."/>
            <person name="Martinez A.T."/>
            <person name="Grigoriev I.V."/>
        </authorList>
    </citation>
    <scope>NUCLEOTIDE SEQUENCE</scope>
    <source>
        <strain evidence="3">CBS 506.95</strain>
    </source>
</reference>
<feature type="compositionally biased region" description="Basic residues" evidence="1">
    <location>
        <begin position="8"/>
        <end position="19"/>
    </location>
</feature>
<dbReference type="InterPro" id="IPR019261">
    <property type="entry name" value="PARG_cat_microbial"/>
</dbReference>
<sequence>MQRERQQKRSKPRQAKGNKPRQSAREPDKPRLTKPVLMNIAATTLEKIEQGSYDVGGQTYDLSKKVEQMKKGTLLYAPNSDLSSWRHRPSHSYEGLSSDVQAQDNVEISVNEVSTLAGTRILSEALTDIKHEQQNKIGVLNFASAKNPGGGFMTGAQAQEESIARSSTAYPSFMTPTAQPFYQSHRKDPKEGYYSHAMIYSPSVLLIRADHGDWLPPVEVDLLTSCAVNAGVVRRYLREANSEDESNLDAAMKERMARVLYLFEKQGVKNLVLGSFGTGVFRNRVELVATIWKELLVGDEARFARSFDRVVFAILGHDTYLTFERVFAEATLVEQNTTGGDASGS</sequence>
<feature type="domain" description="Microbial-type PARG catalytic" evidence="2">
    <location>
        <begin position="41"/>
        <end position="208"/>
    </location>
</feature>
<comment type="caution">
    <text evidence="3">The sequence shown here is derived from an EMBL/GenBank/DDBJ whole genome shotgun (WGS) entry which is preliminary data.</text>
</comment>
<dbReference type="OrthoDB" id="9985428at2759"/>
<gene>
    <name evidence="3" type="ORF">CPB83DRAFT_860417</name>
</gene>
<proteinExistence type="predicted"/>
<dbReference type="Proteomes" id="UP000807306">
    <property type="component" value="Unassembled WGS sequence"/>
</dbReference>
<feature type="region of interest" description="Disordered" evidence="1">
    <location>
        <begin position="1"/>
        <end position="35"/>
    </location>
</feature>